<dbReference type="InterPro" id="IPR040853">
    <property type="entry name" value="RapA2_cadherin-like"/>
</dbReference>
<dbReference type="Gene3D" id="2.60.40.10">
    <property type="entry name" value="Immunoglobulins"/>
    <property type="match status" value="2"/>
</dbReference>
<protein>
    <recommendedName>
        <fullName evidence="2">Cadherin domain-containing protein</fullName>
    </recommendedName>
</protein>
<dbReference type="Proteomes" id="UP000265619">
    <property type="component" value="Unassembled WGS sequence"/>
</dbReference>
<reference evidence="3 4" key="1">
    <citation type="submission" date="2018-09" db="EMBL/GenBank/DDBJ databases">
        <title>Acidovorax cavernicola nov. sp. isolated from Gruta de las Maravillas (Aracena, Spain).</title>
        <authorList>
            <person name="Jurado V."/>
            <person name="Gutierrez-Patricio S."/>
            <person name="Gonzalez-Pimentel J.L."/>
            <person name="Miller A.Z."/>
            <person name="Laiz L."/>
            <person name="Saiz-Jimenez C."/>
        </authorList>
    </citation>
    <scope>NUCLEOTIDE SEQUENCE [LARGE SCALE GENOMIC DNA]</scope>
    <source>
        <strain evidence="3 4">1011MAR4D40.2</strain>
    </source>
</reference>
<dbReference type="GO" id="GO:0005509">
    <property type="term" value="F:calcium ion binding"/>
    <property type="evidence" value="ECO:0007669"/>
    <property type="project" value="InterPro"/>
</dbReference>
<evidence type="ECO:0000313" key="3">
    <source>
        <dbReference type="EMBL" id="RIX69278.1"/>
    </source>
</evidence>
<feature type="region of interest" description="Disordered" evidence="1">
    <location>
        <begin position="231"/>
        <end position="256"/>
    </location>
</feature>
<feature type="non-terminal residue" evidence="3">
    <location>
        <position position="1"/>
    </location>
</feature>
<feature type="non-terminal residue" evidence="3">
    <location>
        <position position="256"/>
    </location>
</feature>
<name>A0A9X8GRR7_9BURK</name>
<dbReference type="InterPro" id="IPR013783">
    <property type="entry name" value="Ig-like_fold"/>
</dbReference>
<evidence type="ECO:0000313" key="4">
    <source>
        <dbReference type="Proteomes" id="UP000265619"/>
    </source>
</evidence>
<feature type="domain" description="Cadherin" evidence="2">
    <location>
        <begin position="133"/>
        <end position="226"/>
    </location>
</feature>
<keyword evidence="4" id="KW-1185">Reference proteome</keyword>
<dbReference type="InterPro" id="IPR010221">
    <property type="entry name" value="VCBS_dom"/>
</dbReference>
<feature type="compositionally biased region" description="Basic and acidic residues" evidence="1">
    <location>
        <begin position="247"/>
        <end position="256"/>
    </location>
</feature>
<accession>A0A9X8GRR7</accession>
<feature type="domain" description="Cadherin" evidence="2">
    <location>
        <begin position="26"/>
        <end position="119"/>
    </location>
</feature>
<evidence type="ECO:0000256" key="1">
    <source>
        <dbReference type="SAM" id="MobiDB-lite"/>
    </source>
</evidence>
<dbReference type="RefSeq" id="WP_205736878.1">
    <property type="nucleotide sequence ID" value="NZ_QXMN01000290.1"/>
</dbReference>
<dbReference type="GO" id="GO:0016020">
    <property type="term" value="C:membrane"/>
    <property type="evidence" value="ECO:0007669"/>
    <property type="project" value="InterPro"/>
</dbReference>
<gene>
    <name evidence="3" type="ORF">D3H34_33200</name>
</gene>
<dbReference type="EMBL" id="QXMN01000290">
    <property type="protein sequence ID" value="RIX69278.1"/>
    <property type="molecule type" value="Genomic_DNA"/>
</dbReference>
<feature type="region of interest" description="Disordered" evidence="1">
    <location>
        <begin position="1"/>
        <end position="24"/>
    </location>
</feature>
<sequence length="256" mass="26114">VTINGSNDDPTIGGAATGAVTEDGTTTISGDLTKADVDTNDTHTWEVSNNGQGEYGTFSVDGSGRWTYVLDNDNTLVQALAEDQQVSDIITVTVSDGKGGSATQQVTVTINGSNDDPTIGGAATGAVTEDGTTTISGNLTKADVDTNDTHTWEVSNDGQGQYGTFSVDSTGRWTYVLDNDNTLVQALAEDQQVSDIITVTVSDGKGGSATQQVTVTINGSNDDPTIGGAATGAVTEDGTTTISGDLTKADVDTNDT</sequence>
<proteinExistence type="predicted"/>
<dbReference type="Pfam" id="PF17803">
    <property type="entry name" value="Cadherin_4"/>
    <property type="match status" value="2"/>
</dbReference>
<dbReference type="NCBIfam" id="TIGR01965">
    <property type="entry name" value="VCBS_repeat"/>
    <property type="match status" value="2"/>
</dbReference>
<comment type="caution">
    <text evidence="3">The sequence shown here is derived from an EMBL/GenBank/DDBJ whole genome shotgun (WGS) entry which is preliminary data.</text>
</comment>
<dbReference type="GO" id="GO:0007156">
    <property type="term" value="P:homophilic cell adhesion via plasma membrane adhesion molecules"/>
    <property type="evidence" value="ECO:0007669"/>
    <property type="project" value="InterPro"/>
</dbReference>
<dbReference type="AlphaFoldDB" id="A0A9X8GRR7"/>
<dbReference type="InterPro" id="IPR002126">
    <property type="entry name" value="Cadherin-like_dom"/>
</dbReference>
<evidence type="ECO:0000259" key="2">
    <source>
        <dbReference type="PROSITE" id="PS50268"/>
    </source>
</evidence>
<dbReference type="PROSITE" id="PS50268">
    <property type="entry name" value="CADHERIN_2"/>
    <property type="match status" value="2"/>
</dbReference>
<organism evidence="3 4">
    <name type="scientific">Acidovorax cavernicola</name>
    <dbReference type="NCBI Taxonomy" id="1675792"/>
    <lineage>
        <taxon>Bacteria</taxon>
        <taxon>Pseudomonadati</taxon>
        <taxon>Pseudomonadota</taxon>
        <taxon>Betaproteobacteria</taxon>
        <taxon>Burkholderiales</taxon>
        <taxon>Comamonadaceae</taxon>
        <taxon>Acidovorax</taxon>
    </lineage>
</organism>